<gene>
    <name evidence="2" type="ORF">EQG79_09365</name>
</gene>
<dbReference type="EMBL" id="SBLB01000002">
    <property type="protein sequence ID" value="RYC70069.1"/>
    <property type="molecule type" value="Genomic_DNA"/>
</dbReference>
<dbReference type="Proteomes" id="UP000290407">
    <property type="component" value="Unassembled WGS sequence"/>
</dbReference>
<dbReference type="SUPFAM" id="SSF52833">
    <property type="entry name" value="Thioredoxin-like"/>
    <property type="match status" value="1"/>
</dbReference>
<dbReference type="Gene3D" id="3.40.30.10">
    <property type="entry name" value="Glutaredoxin"/>
    <property type="match status" value="1"/>
</dbReference>
<dbReference type="InterPro" id="IPR050553">
    <property type="entry name" value="Thioredoxin_ResA/DsbE_sf"/>
</dbReference>
<sequence length="238" mass="26633">MSVHVKIPAMRSLPLLFLQLFLAILFCSLQLGNSSSCAQSTATLKLCSETLHKNRRKIMESKSPNTQSLFPTLDPTYQKLKQTYSDWEECVKGQKAPLQSFKTINGETYDAASLEGKIVVVNFWFMSCAPCRAEIPALNKLVEEYKGKNVLFIGFSTDKADRLKSAFFEQNRFDFKVVADAQSLARSFQVMSFPTTFVIDQEGVIRQAWIGVDSSLGALNPYYKAKAAIDNLLVTATK</sequence>
<proteinExistence type="predicted"/>
<evidence type="ECO:0000313" key="2">
    <source>
        <dbReference type="EMBL" id="RYC70069.1"/>
    </source>
</evidence>
<comment type="caution">
    <text evidence="2">The sequence shown here is derived from an EMBL/GenBank/DDBJ whole genome shotgun (WGS) entry which is preliminary data.</text>
</comment>
<dbReference type="InterPro" id="IPR036249">
    <property type="entry name" value="Thioredoxin-like_sf"/>
</dbReference>
<dbReference type="Pfam" id="PF00578">
    <property type="entry name" value="AhpC-TSA"/>
    <property type="match status" value="1"/>
</dbReference>
<dbReference type="InterPro" id="IPR000866">
    <property type="entry name" value="AhpC/TSA"/>
</dbReference>
<keyword evidence="3" id="KW-1185">Reference proteome</keyword>
<dbReference type="InterPro" id="IPR013766">
    <property type="entry name" value="Thioredoxin_domain"/>
</dbReference>
<dbReference type="PROSITE" id="PS51352">
    <property type="entry name" value="THIOREDOXIN_2"/>
    <property type="match status" value="1"/>
</dbReference>
<organism evidence="2 3">
    <name type="scientific">Spirosoma sordidisoli</name>
    <dbReference type="NCBI Taxonomy" id="2502893"/>
    <lineage>
        <taxon>Bacteria</taxon>
        <taxon>Pseudomonadati</taxon>
        <taxon>Bacteroidota</taxon>
        <taxon>Cytophagia</taxon>
        <taxon>Cytophagales</taxon>
        <taxon>Cytophagaceae</taxon>
        <taxon>Spirosoma</taxon>
    </lineage>
</organism>
<dbReference type="AlphaFoldDB" id="A0A4Q2UTC3"/>
<dbReference type="PANTHER" id="PTHR42852:SF17">
    <property type="entry name" value="THIOREDOXIN-LIKE PROTEIN HI_1115"/>
    <property type="match status" value="1"/>
</dbReference>
<accession>A0A4Q2UTC3</accession>
<evidence type="ECO:0000259" key="1">
    <source>
        <dbReference type="PROSITE" id="PS51352"/>
    </source>
</evidence>
<dbReference type="GO" id="GO:0016209">
    <property type="term" value="F:antioxidant activity"/>
    <property type="evidence" value="ECO:0007669"/>
    <property type="project" value="InterPro"/>
</dbReference>
<name>A0A4Q2UTC3_9BACT</name>
<dbReference type="GO" id="GO:0016491">
    <property type="term" value="F:oxidoreductase activity"/>
    <property type="evidence" value="ECO:0007669"/>
    <property type="project" value="InterPro"/>
</dbReference>
<dbReference type="CDD" id="cd02966">
    <property type="entry name" value="TlpA_like_family"/>
    <property type="match status" value="1"/>
</dbReference>
<dbReference type="PANTHER" id="PTHR42852">
    <property type="entry name" value="THIOL:DISULFIDE INTERCHANGE PROTEIN DSBE"/>
    <property type="match status" value="1"/>
</dbReference>
<evidence type="ECO:0000313" key="3">
    <source>
        <dbReference type="Proteomes" id="UP000290407"/>
    </source>
</evidence>
<reference evidence="2 3" key="1">
    <citation type="submission" date="2019-01" db="EMBL/GenBank/DDBJ databases">
        <title>Spirosoma flava sp. nov., a propanil-degrading bacterium isolated from herbicide-contaminated soil.</title>
        <authorList>
            <person name="Zhang L."/>
            <person name="Jiang J.-D."/>
        </authorList>
    </citation>
    <scope>NUCLEOTIDE SEQUENCE [LARGE SCALE GENOMIC DNA]</scope>
    <source>
        <strain evidence="2 3">TY50</strain>
    </source>
</reference>
<feature type="domain" description="Thioredoxin" evidence="1">
    <location>
        <begin position="90"/>
        <end position="234"/>
    </location>
</feature>
<protein>
    <submittedName>
        <fullName evidence="2">TlpA family protein disulfide reductase</fullName>
    </submittedName>
</protein>